<dbReference type="InterPro" id="IPR013219">
    <property type="entry name" value="Ribosomal_mS33"/>
</dbReference>
<dbReference type="GO" id="GO:1990904">
    <property type="term" value="C:ribonucleoprotein complex"/>
    <property type="evidence" value="ECO:0007669"/>
    <property type="project" value="UniProtKB-KW"/>
</dbReference>
<keyword evidence="5" id="KW-0687">Ribonucleoprotein</keyword>
<keyword evidence="3" id="KW-0689">Ribosomal protein</keyword>
<dbReference type="AlphaFoldDB" id="A0AAJ0DH37"/>
<dbReference type="PANTHER" id="PTHR13362">
    <property type="entry name" value="MITOCHONDRIAL RIBOSOMAL PROTEIN S33"/>
    <property type="match status" value="1"/>
</dbReference>
<proteinExistence type="inferred from homology"/>
<comment type="subcellular location">
    <subcellularLocation>
        <location evidence="1">Mitochondrion</location>
    </subcellularLocation>
</comment>
<evidence type="ECO:0000256" key="4">
    <source>
        <dbReference type="ARBA" id="ARBA00023128"/>
    </source>
</evidence>
<comment type="caution">
    <text evidence="7">The sequence shown here is derived from an EMBL/GenBank/DDBJ whole genome shotgun (WGS) entry which is preliminary data.</text>
</comment>
<protein>
    <recommendedName>
        <fullName evidence="6">Small ribosomal subunit protein mS33</fullName>
    </recommendedName>
</protein>
<dbReference type="EMBL" id="JAWDJX010000014">
    <property type="protein sequence ID" value="KAK3053752.1"/>
    <property type="molecule type" value="Genomic_DNA"/>
</dbReference>
<evidence type="ECO:0000313" key="7">
    <source>
        <dbReference type="EMBL" id="KAK3053752.1"/>
    </source>
</evidence>
<evidence type="ECO:0000256" key="2">
    <source>
        <dbReference type="ARBA" id="ARBA00008970"/>
    </source>
</evidence>
<evidence type="ECO:0000256" key="5">
    <source>
        <dbReference type="ARBA" id="ARBA00023274"/>
    </source>
</evidence>
<accession>A0AAJ0DH37</accession>
<keyword evidence="4" id="KW-0496">Mitochondrion</keyword>
<sequence length="275" mass="30590">MAVPRSRIVDLMKAQSNIFSTIFNPTGLRLGNKILRQRLRGPALASYYPRRVATFQDLKKVYPEWEMYDEKEEDRLEHLQILKAKGKGAPKKKKSAAGEYCSPSVGAEGWFGNVLMRVVGCREQEETWEEEVMMVGCGWVYDMGGFICFEAGIAVTMVGVLGGVFEMGRYQGVQLHQRNPISSTSTSQVKPDDRNDPIVPDYFDAARTTLTQYGLHPCSSKPGFSLLPRYHLGTAFRNYITHAQKANPPSSCGPIGKIPAMGPMRRAVTVVASHP</sequence>
<keyword evidence="8" id="KW-1185">Reference proteome</keyword>
<evidence type="ECO:0000256" key="6">
    <source>
        <dbReference type="ARBA" id="ARBA00035132"/>
    </source>
</evidence>
<dbReference type="Proteomes" id="UP001271007">
    <property type="component" value="Unassembled WGS sequence"/>
</dbReference>
<organism evidence="7 8">
    <name type="scientific">Extremus antarcticus</name>
    <dbReference type="NCBI Taxonomy" id="702011"/>
    <lineage>
        <taxon>Eukaryota</taxon>
        <taxon>Fungi</taxon>
        <taxon>Dikarya</taxon>
        <taxon>Ascomycota</taxon>
        <taxon>Pezizomycotina</taxon>
        <taxon>Dothideomycetes</taxon>
        <taxon>Dothideomycetidae</taxon>
        <taxon>Mycosphaerellales</taxon>
        <taxon>Extremaceae</taxon>
        <taxon>Extremus</taxon>
    </lineage>
</organism>
<name>A0AAJ0DH37_9PEZI</name>
<gene>
    <name evidence="7" type="ORF">LTR09_005032</name>
</gene>
<evidence type="ECO:0000313" key="8">
    <source>
        <dbReference type="Proteomes" id="UP001271007"/>
    </source>
</evidence>
<comment type="similarity">
    <text evidence="2">Belongs to the mitochondrion-specific ribosomal protein mS33 family.</text>
</comment>
<dbReference type="PANTHER" id="PTHR13362:SF2">
    <property type="entry name" value="SMALL RIBOSOMAL SUBUNIT PROTEIN MS33"/>
    <property type="match status" value="1"/>
</dbReference>
<evidence type="ECO:0000256" key="3">
    <source>
        <dbReference type="ARBA" id="ARBA00022980"/>
    </source>
</evidence>
<evidence type="ECO:0000256" key="1">
    <source>
        <dbReference type="ARBA" id="ARBA00004173"/>
    </source>
</evidence>
<dbReference type="Pfam" id="PF08293">
    <property type="entry name" value="MRP-S33"/>
    <property type="match status" value="1"/>
</dbReference>
<dbReference type="GO" id="GO:0005840">
    <property type="term" value="C:ribosome"/>
    <property type="evidence" value="ECO:0007669"/>
    <property type="project" value="UniProtKB-KW"/>
</dbReference>
<reference evidence="7" key="1">
    <citation type="submission" date="2023-04" db="EMBL/GenBank/DDBJ databases">
        <title>Black Yeasts Isolated from many extreme environments.</title>
        <authorList>
            <person name="Coleine C."/>
            <person name="Stajich J.E."/>
            <person name="Selbmann L."/>
        </authorList>
    </citation>
    <scope>NUCLEOTIDE SEQUENCE</scope>
    <source>
        <strain evidence="7">CCFEE 5312</strain>
    </source>
</reference>
<dbReference type="GO" id="GO:0005739">
    <property type="term" value="C:mitochondrion"/>
    <property type="evidence" value="ECO:0007669"/>
    <property type="project" value="UniProtKB-SubCell"/>
</dbReference>